<name>A0A6A5TE63_9PLEO</name>
<dbReference type="Proteomes" id="UP000800035">
    <property type="component" value="Unassembled WGS sequence"/>
</dbReference>
<feature type="transmembrane region" description="Helical" evidence="1">
    <location>
        <begin position="156"/>
        <end position="176"/>
    </location>
</feature>
<evidence type="ECO:0000313" key="2">
    <source>
        <dbReference type="EMBL" id="KAF1950590.1"/>
    </source>
</evidence>
<feature type="transmembrane region" description="Helical" evidence="1">
    <location>
        <begin position="113"/>
        <end position="135"/>
    </location>
</feature>
<dbReference type="AlphaFoldDB" id="A0A6A5TE63"/>
<proteinExistence type="predicted"/>
<sequence>MQIPHTNDAPTFYDEDDISMPSDEEVPFVMPEMNLSPIPFTLRDRFIERYVHTICAVVLLPCCIALLISPSHILIAFLLTKRNLVLNATVYNKAPPITLSDSTNANFNVKSTVLAIITGVTTLLLGLFALFWRVASMWIPRDKILRTPPGAFMTRAKVWSLVAFIISMVSFLNATYAERDIRHGSGCHLITNRKGVLTAKCSFESAACYTKGWPDFTPDSDTSYLCHEAKAVRYIMLVIALCTVGLFMVYRHQSRIQLRYTTPEQRERSRLLEKEATKEIERNQILWGSRWTLVANIFMVTRGLYVARRWYNDD</sequence>
<dbReference type="OrthoDB" id="10479521at2759"/>
<keyword evidence="1" id="KW-0812">Transmembrane</keyword>
<reference evidence="2" key="1">
    <citation type="journal article" date="2020" name="Stud. Mycol.">
        <title>101 Dothideomycetes genomes: a test case for predicting lifestyles and emergence of pathogens.</title>
        <authorList>
            <person name="Haridas S."/>
            <person name="Albert R."/>
            <person name="Binder M."/>
            <person name="Bloem J."/>
            <person name="Labutti K."/>
            <person name="Salamov A."/>
            <person name="Andreopoulos B."/>
            <person name="Baker S."/>
            <person name="Barry K."/>
            <person name="Bills G."/>
            <person name="Bluhm B."/>
            <person name="Cannon C."/>
            <person name="Castanera R."/>
            <person name="Culley D."/>
            <person name="Daum C."/>
            <person name="Ezra D."/>
            <person name="Gonzalez J."/>
            <person name="Henrissat B."/>
            <person name="Kuo A."/>
            <person name="Liang C."/>
            <person name="Lipzen A."/>
            <person name="Lutzoni F."/>
            <person name="Magnuson J."/>
            <person name="Mondo S."/>
            <person name="Nolan M."/>
            <person name="Ohm R."/>
            <person name="Pangilinan J."/>
            <person name="Park H.-J."/>
            <person name="Ramirez L."/>
            <person name="Alfaro M."/>
            <person name="Sun H."/>
            <person name="Tritt A."/>
            <person name="Yoshinaga Y."/>
            <person name="Zwiers L.-H."/>
            <person name="Turgeon B."/>
            <person name="Goodwin S."/>
            <person name="Spatafora J."/>
            <person name="Crous P."/>
            <person name="Grigoriev I."/>
        </authorList>
    </citation>
    <scope>NUCLEOTIDE SEQUENCE</scope>
    <source>
        <strain evidence="2">CBS 675.92</strain>
    </source>
</reference>
<feature type="transmembrane region" description="Helical" evidence="1">
    <location>
        <begin position="231"/>
        <end position="250"/>
    </location>
</feature>
<evidence type="ECO:0000256" key="1">
    <source>
        <dbReference type="SAM" id="Phobius"/>
    </source>
</evidence>
<keyword evidence="3" id="KW-1185">Reference proteome</keyword>
<dbReference type="EMBL" id="ML977024">
    <property type="protein sequence ID" value="KAF1950590.1"/>
    <property type="molecule type" value="Genomic_DNA"/>
</dbReference>
<feature type="transmembrane region" description="Helical" evidence="1">
    <location>
        <begin position="50"/>
        <end position="79"/>
    </location>
</feature>
<accession>A0A6A5TE63</accession>
<keyword evidence="1" id="KW-1133">Transmembrane helix</keyword>
<evidence type="ECO:0000313" key="3">
    <source>
        <dbReference type="Proteomes" id="UP000800035"/>
    </source>
</evidence>
<keyword evidence="1" id="KW-0472">Membrane</keyword>
<gene>
    <name evidence="2" type="ORF">CC80DRAFT_598021</name>
</gene>
<protein>
    <submittedName>
        <fullName evidence="2">Uncharacterized protein</fullName>
    </submittedName>
</protein>
<organism evidence="2 3">
    <name type="scientific">Byssothecium circinans</name>
    <dbReference type="NCBI Taxonomy" id="147558"/>
    <lineage>
        <taxon>Eukaryota</taxon>
        <taxon>Fungi</taxon>
        <taxon>Dikarya</taxon>
        <taxon>Ascomycota</taxon>
        <taxon>Pezizomycotina</taxon>
        <taxon>Dothideomycetes</taxon>
        <taxon>Pleosporomycetidae</taxon>
        <taxon>Pleosporales</taxon>
        <taxon>Massarineae</taxon>
        <taxon>Massarinaceae</taxon>
        <taxon>Byssothecium</taxon>
    </lineage>
</organism>